<dbReference type="GO" id="GO:0008495">
    <property type="term" value="F:protoheme IX farnesyltransferase activity"/>
    <property type="evidence" value="ECO:0007669"/>
    <property type="project" value="UniProtKB-UniRule"/>
</dbReference>
<evidence type="ECO:0000313" key="10">
    <source>
        <dbReference type="EMBL" id="AOS43045.1"/>
    </source>
</evidence>
<dbReference type="OrthoDB" id="9814417at2"/>
<dbReference type="KEGG" id="obg:Verru16b_00083"/>
<comment type="similarity">
    <text evidence="9">Belongs to the UbiA prenyltransferase family. Protoheme IX farnesyltransferase subfamily.</text>
</comment>
<dbReference type="InterPro" id="IPR044878">
    <property type="entry name" value="UbiA_sf"/>
</dbReference>
<evidence type="ECO:0000256" key="3">
    <source>
        <dbReference type="ARBA" id="ARBA00022679"/>
    </source>
</evidence>
<dbReference type="STRING" id="1838286.Verru16b_00083"/>
<dbReference type="UniPathway" id="UPA00834">
    <property type="reaction ID" value="UER00712"/>
</dbReference>
<keyword evidence="3 9" id="KW-0808">Transferase</keyword>
<comment type="miscellaneous">
    <text evidence="9">Carbon 2 of the heme B porphyrin ring is defined according to the Fischer nomenclature.</text>
</comment>
<dbReference type="InterPro" id="IPR006369">
    <property type="entry name" value="Protohaem_IX_farnesylTrfase"/>
</dbReference>
<dbReference type="GO" id="GO:0005886">
    <property type="term" value="C:plasma membrane"/>
    <property type="evidence" value="ECO:0007669"/>
    <property type="project" value="UniProtKB-SubCell"/>
</dbReference>
<dbReference type="AlphaFoldDB" id="A0A1I7PHG4"/>
<evidence type="ECO:0000256" key="1">
    <source>
        <dbReference type="ARBA" id="ARBA00004141"/>
    </source>
</evidence>
<sequence>MTDTATPSLTEAPQATWRHYLELTKPRLSFMSVITAMVGYLAAVPYSYWDLKRTLLVVLGTALCAGGVAALNMWMEGDTDAKMQRTAGRPIPAGIIMPGSAFVVGWVLCIAGLAVLFKLVNGMSAFLALATIVAYLAIYTPAKRWSRWNTELGAISGALPPLIGWAAAGRSNPALGWTMFAILFTWQMPHFFALAWTYRKDYAAAGMPMLSVVDPSGRKVSRWTFIWTVLLVASSLMPTLLGYCTWYYGTAAALLGLWFLRAAFLFLDPAKRETLARRVFLISIAYLPLLLTALVADRMIFKL</sequence>
<keyword evidence="11" id="KW-1185">Reference proteome</keyword>
<evidence type="ECO:0000256" key="8">
    <source>
        <dbReference type="ARBA" id="ARBA00047690"/>
    </source>
</evidence>
<dbReference type="Proteomes" id="UP000095228">
    <property type="component" value="Chromosome"/>
</dbReference>
<feature type="transmembrane region" description="Helical" evidence="9">
    <location>
        <begin position="220"/>
        <end position="240"/>
    </location>
</feature>
<comment type="subcellular location">
    <subcellularLocation>
        <location evidence="9">Cell membrane</location>
        <topology evidence="9">Multi-pass membrane protein</topology>
    </subcellularLocation>
    <subcellularLocation>
        <location evidence="1">Membrane</location>
        <topology evidence="1">Multi-pass membrane protein</topology>
    </subcellularLocation>
</comment>
<evidence type="ECO:0000256" key="5">
    <source>
        <dbReference type="ARBA" id="ARBA00022989"/>
    </source>
</evidence>
<comment type="pathway">
    <text evidence="9">Porphyrin-containing compound metabolism; heme O biosynthesis; heme O from protoheme: step 1/1.</text>
</comment>
<dbReference type="EC" id="2.5.1.141" evidence="9"/>
<dbReference type="HAMAP" id="MF_00154">
    <property type="entry name" value="CyoE_CtaB"/>
    <property type="match status" value="1"/>
</dbReference>
<accession>A0A1I7PHG4</accession>
<feature type="transmembrane region" description="Helical" evidence="9">
    <location>
        <begin position="28"/>
        <end position="49"/>
    </location>
</feature>
<dbReference type="GO" id="GO:0048034">
    <property type="term" value="P:heme O biosynthetic process"/>
    <property type="evidence" value="ECO:0007669"/>
    <property type="project" value="UniProtKB-UniRule"/>
</dbReference>
<keyword evidence="7 9" id="KW-0472">Membrane</keyword>
<evidence type="ECO:0000256" key="2">
    <source>
        <dbReference type="ARBA" id="ARBA00022475"/>
    </source>
</evidence>
<feature type="transmembrane region" description="Helical" evidence="9">
    <location>
        <begin position="174"/>
        <end position="199"/>
    </location>
</feature>
<dbReference type="PROSITE" id="PS00943">
    <property type="entry name" value="UBIA"/>
    <property type="match status" value="1"/>
</dbReference>
<keyword evidence="2 9" id="KW-1003">Cell membrane</keyword>
<keyword evidence="6 9" id="KW-0350">Heme biosynthesis</keyword>
<dbReference type="RefSeq" id="WP_069960439.1">
    <property type="nucleotide sequence ID" value="NZ_CP016094.1"/>
</dbReference>
<feature type="transmembrane region" description="Helical" evidence="9">
    <location>
        <begin position="279"/>
        <end position="301"/>
    </location>
</feature>
<dbReference type="Pfam" id="PF01040">
    <property type="entry name" value="UbiA"/>
    <property type="match status" value="1"/>
</dbReference>
<dbReference type="NCBIfam" id="TIGR01473">
    <property type="entry name" value="cyoE_ctaB"/>
    <property type="match status" value="1"/>
</dbReference>
<comment type="catalytic activity">
    <reaction evidence="8 9">
        <text>heme b + (2E,6E)-farnesyl diphosphate + H2O = Fe(II)-heme o + diphosphate</text>
        <dbReference type="Rhea" id="RHEA:28070"/>
        <dbReference type="ChEBI" id="CHEBI:15377"/>
        <dbReference type="ChEBI" id="CHEBI:33019"/>
        <dbReference type="ChEBI" id="CHEBI:60344"/>
        <dbReference type="ChEBI" id="CHEBI:60530"/>
        <dbReference type="ChEBI" id="CHEBI:175763"/>
        <dbReference type="EC" id="2.5.1.141"/>
    </reaction>
</comment>
<feature type="transmembrane region" description="Helical" evidence="9">
    <location>
        <begin position="55"/>
        <end position="74"/>
    </location>
</feature>
<feature type="transmembrane region" description="Helical" evidence="9">
    <location>
        <begin position="246"/>
        <end position="267"/>
    </location>
</feature>
<evidence type="ECO:0000256" key="7">
    <source>
        <dbReference type="ARBA" id="ARBA00023136"/>
    </source>
</evidence>
<organism evidence="10 11">
    <name type="scientific">Lacunisphaera limnophila</name>
    <dbReference type="NCBI Taxonomy" id="1838286"/>
    <lineage>
        <taxon>Bacteria</taxon>
        <taxon>Pseudomonadati</taxon>
        <taxon>Verrucomicrobiota</taxon>
        <taxon>Opitutia</taxon>
        <taxon>Opitutales</taxon>
        <taxon>Opitutaceae</taxon>
        <taxon>Lacunisphaera</taxon>
    </lineage>
</organism>
<dbReference type="Gene3D" id="1.10.357.140">
    <property type="entry name" value="UbiA prenyltransferase"/>
    <property type="match status" value="1"/>
</dbReference>
<keyword evidence="4 9" id="KW-0812">Transmembrane</keyword>
<name>A0A1I7PHG4_9BACT</name>
<proteinExistence type="inferred from homology"/>
<evidence type="ECO:0000313" key="11">
    <source>
        <dbReference type="Proteomes" id="UP000095228"/>
    </source>
</evidence>
<dbReference type="InterPro" id="IPR030470">
    <property type="entry name" value="UbiA_prenylTrfase_CS"/>
</dbReference>
<dbReference type="CDD" id="cd13957">
    <property type="entry name" value="PT_UbiA_Cox10"/>
    <property type="match status" value="1"/>
</dbReference>
<dbReference type="PANTHER" id="PTHR43448:SF2">
    <property type="entry name" value="PROTOHEME IX FARNESYLTRANSFERASE, MITOCHONDRIAL"/>
    <property type="match status" value="1"/>
</dbReference>
<dbReference type="InterPro" id="IPR000537">
    <property type="entry name" value="UbiA_prenyltransferase"/>
</dbReference>
<dbReference type="EMBL" id="CP016094">
    <property type="protein sequence ID" value="AOS43045.1"/>
    <property type="molecule type" value="Genomic_DNA"/>
</dbReference>
<dbReference type="PANTHER" id="PTHR43448">
    <property type="entry name" value="PROTOHEME IX FARNESYLTRANSFERASE, MITOCHONDRIAL"/>
    <property type="match status" value="1"/>
</dbReference>
<evidence type="ECO:0000256" key="9">
    <source>
        <dbReference type="HAMAP-Rule" id="MF_00154"/>
    </source>
</evidence>
<feature type="transmembrane region" description="Helical" evidence="9">
    <location>
        <begin position="123"/>
        <end position="140"/>
    </location>
</feature>
<evidence type="ECO:0000256" key="6">
    <source>
        <dbReference type="ARBA" id="ARBA00023133"/>
    </source>
</evidence>
<protein>
    <recommendedName>
        <fullName evidence="9">Protoheme IX farnesyltransferase</fullName>
        <ecNumber evidence="9">2.5.1.141</ecNumber>
    </recommendedName>
    <alternativeName>
        <fullName evidence="9">Heme B farnesyltransferase</fullName>
    </alternativeName>
    <alternativeName>
        <fullName evidence="9">Heme O synthase</fullName>
    </alternativeName>
</protein>
<reference evidence="10 11" key="1">
    <citation type="submission" date="2016-06" db="EMBL/GenBank/DDBJ databases">
        <title>Three novel species with peptidoglycan cell walls form the new genus Lacunisphaera gen. nov. in the family Opitutaceae of the verrucomicrobial subdivision 4.</title>
        <authorList>
            <person name="Rast P."/>
            <person name="Gloeckner I."/>
            <person name="Jogler M."/>
            <person name="Boedeker C."/>
            <person name="Jeske O."/>
            <person name="Wiegand S."/>
            <person name="Reinhardt R."/>
            <person name="Schumann P."/>
            <person name="Rohde M."/>
            <person name="Spring S."/>
            <person name="Gloeckner F.O."/>
            <person name="Jogler C."/>
        </authorList>
    </citation>
    <scope>NUCLEOTIDE SEQUENCE [LARGE SCALE GENOMIC DNA]</scope>
    <source>
        <strain evidence="10 11">IG16b</strain>
    </source>
</reference>
<gene>
    <name evidence="9 10" type="primary">ctaB</name>
    <name evidence="10" type="ORF">Verru16b_00083</name>
</gene>
<keyword evidence="5 9" id="KW-1133">Transmembrane helix</keyword>
<feature type="transmembrane region" description="Helical" evidence="9">
    <location>
        <begin position="95"/>
        <end position="117"/>
    </location>
</feature>
<evidence type="ECO:0000256" key="4">
    <source>
        <dbReference type="ARBA" id="ARBA00022692"/>
    </source>
</evidence>
<dbReference type="PATRIC" id="fig|1838286.3.peg.80"/>
<comment type="function">
    <text evidence="9">Converts heme B (protoheme IX) to heme O by substitution of the vinyl group on carbon 2 of heme B porphyrin ring with a hydroxyethyl farnesyl side group.</text>
</comment>